<organism evidence="4 5">
    <name type="scientific">Streptomyces fuscichromogenes</name>
    <dbReference type="NCBI Taxonomy" id="1324013"/>
    <lineage>
        <taxon>Bacteria</taxon>
        <taxon>Bacillati</taxon>
        <taxon>Actinomycetota</taxon>
        <taxon>Actinomycetes</taxon>
        <taxon>Kitasatosporales</taxon>
        <taxon>Streptomycetaceae</taxon>
        <taxon>Streptomyces</taxon>
    </lineage>
</organism>
<reference evidence="4" key="1">
    <citation type="journal article" date="2014" name="Int. J. Syst. Evol. Microbiol.">
        <title>Complete genome sequence of Corynebacterium casei LMG S-19264T (=DSM 44701T), isolated from a smear-ripened cheese.</title>
        <authorList>
            <consortium name="US DOE Joint Genome Institute (JGI-PGF)"/>
            <person name="Walter F."/>
            <person name="Albersmeier A."/>
            <person name="Kalinowski J."/>
            <person name="Ruckert C."/>
        </authorList>
    </citation>
    <scope>NUCLEOTIDE SEQUENCE</scope>
    <source>
        <strain evidence="4">CGMCC 4.7110</strain>
    </source>
</reference>
<dbReference type="Pfam" id="PF03861">
    <property type="entry name" value="ANTAR"/>
    <property type="match status" value="1"/>
</dbReference>
<proteinExistence type="predicted"/>
<accession>A0A918CPX6</accession>
<dbReference type="Gene3D" id="3.30.750.24">
    <property type="entry name" value="STAS domain"/>
    <property type="match status" value="1"/>
</dbReference>
<dbReference type="PANTHER" id="PTHR33495:SF2">
    <property type="entry name" value="ANTI-SIGMA FACTOR ANTAGONIST TM_1081-RELATED"/>
    <property type="match status" value="1"/>
</dbReference>
<protein>
    <recommendedName>
        <fullName evidence="6">Anti-sigma factor antagonist</fullName>
    </recommendedName>
</protein>
<evidence type="ECO:0000259" key="3">
    <source>
        <dbReference type="PROSITE" id="PS50921"/>
    </source>
</evidence>
<dbReference type="InterPro" id="IPR005561">
    <property type="entry name" value="ANTAR"/>
</dbReference>
<dbReference type="InterPro" id="IPR036513">
    <property type="entry name" value="STAS_dom_sf"/>
</dbReference>
<dbReference type="PANTHER" id="PTHR33495">
    <property type="entry name" value="ANTI-SIGMA FACTOR ANTAGONIST TM_1081-RELATED-RELATED"/>
    <property type="match status" value="1"/>
</dbReference>
<dbReference type="GO" id="GO:0043856">
    <property type="term" value="F:anti-sigma factor antagonist activity"/>
    <property type="evidence" value="ECO:0007669"/>
    <property type="project" value="TreeGrafter"/>
</dbReference>
<dbReference type="InterPro" id="IPR058548">
    <property type="entry name" value="MlaB-like_STAS"/>
</dbReference>
<dbReference type="InterPro" id="IPR036388">
    <property type="entry name" value="WH-like_DNA-bd_sf"/>
</dbReference>
<evidence type="ECO:0008006" key="6">
    <source>
        <dbReference type="Google" id="ProtNLM"/>
    </source>
</evidence>
<feature type="region of interest" description="Disordered" evidence="1">
    <location>
        <begin position="241"/>
        <end position="263"/>
    </location>
</feature>
<dbReference type="SUPFAM" id="SSF52091">
    <property type="entry name" value="SpoIIaa-like"/>
    <property type="match status" value="1"/>
</dbReference>
<comment type="caution">
    <text evidence="4">The sequence shown here is derived from an EMBL/GenBank/DDBJ whole genome shotgun (WGS) entry which is preliminary data.</text>
</comment>
<name>A0A918CPX6_9ACTN</name>
<keyword evidence="5" id="KW-1185">Reference proteome</keyword>
<dbReference type="Pfam" id="PF13466">
    <property type="entry name" value="STAS_2"/>
    <property type="match status" value="1"/>
</dbReference>
<evidence type="ECO:0000313" key="4">
    <source>
        <dbReference type="EMBL" id="GGM97575.1"/>
    </source>
</evidence>
<dbReference type="InterPro" id="IPR002645">
    <property type="entry name" value="STAS_dom"/>
</dbReference>
<dbReference type="SUPFAM" id="SSF52172">
    <property type="entry name" value="CheY-like"/>
    <property type="match status" value="1"/>
</dbReference>
<dbReference type="Proteomes" id="UP000653411">
    <property type="component" value="Unassembled WGS sequence"/>
</dbReference>
<evidence type="ECO:0000256" key="1">
    <source>
        <dbReference type="SAM" id="MobiDB-lite"/>
    </source>
</evidence>
<dbReference type="SMART" id="SM01012">
    <property type="entry name" value="ANTAR"/>
    <property type="match status" value="1"/>
</dbReference>
<evidence type="ECO:0000313" key="5">
    <source>
        <dbReference type="Proteomes" id="UP000653411"/>
    </source>
</evidence>
<feature type="domain" description="ANTAR" evidence="3">
    <location>
        <begin position="155"/>
        <end position="216"/>
    </location>
</feature>
<evidence type="ECO:0000259" key="2">
    <source>
        <dbReference type="PROSITE" id="PS50801"/>
    </source>
</evidence>
<sequence>MEEATMIKPPYDAPCTSGGAVVRPASLPSATALLVRTGPDGVRVKVAVSGEFCLDNSQDLRHALTLALARSAEGIDLDLGGMAFADCSALNVLLAVRRQAMHDGKAVIVTAASPVVERLLTVTETYALFLPAPDDIGSSTDGPRAQGGSGAGVDDGLLQVEVVQLRRAMRTRPDIDLARGILMASFGLHPDEAWEALVTASQNTNTKLHRLARDVVAAVEQGISLPDQLQRQLTMAVARARNTGGAPQGRPLRQTRCSRQEHA</sequence>
<dbReference type="PROSITE" id="PS50921">
    <property type="entry name" value="ANTAR"/>
    <property type="match status" value="1"/>
</dbReference>
<dbReference type="GO" id="GO:0003723">
    <property type="term" value="F:RNA binding"/>
    <property type="evidence" value="ECO:0007669"/>
    <property type="project" value="InterPro"/>
</dbReference>
<dbReference type="PROSITE" id="PS50801">
    <property type="entry name" value="STAS"/>
    <property type="match status" value="1"/>
</dbReference>
<dbReference type="AlphaFoldDB" id="A0A918CPX6"/>
<dbReference type="EMBL" id="BMML01000003">
    <property type="protein sequence ID" value="GGM97575.1"/>
    <property type="molecule type" value="Genomic_DNA"/>
</dbReference>
<gene>
    <name evidence="4" type="ORF">GCM10011578_018000</name>
</gene>
<dbReference type="CDD" id="cd07043">
    <property type="entry name" value="STAS_anti-anti-sigma_factors"/>
    <property type="match status" value="1"/>
</dbReference>
<dbReference type="Gene3D" id="1.10.10.10">
    <property type="entry name" value="Winged helix-like DNA-binding domain superfamily/Winged helix DNA-binding domain"/>
    <property type="match status" value="1"/>
</dbReference>
<dbReference type="InterPro" id="IPR011006">
    <property type="entry name" value="CheY-like_superfamily"/>
</dbReference>
<reference evidence="4" key="2">
    <citation type="submission" date="2020-09" db="EMBL/GenBank/DDBJ databases">
        <authorList>
            <person name="Sun Q."/>
            <person name="Zhou Y."/>
        </authorList>
    </citation>
    <scope>NUCLEOTIDE SEQUENCE</scope>
    <source>
        <strain evidence="4">CGMCC 4.7110</strain>
    </source>
</reference>
<feature type="domain" description="STAS" evidence="2">
    <location>
        <begin position="46"/>
        <end position="123"/>
    </location>
</feature>